<evidence type="ECO:0000313" key="1">
    <source>
        <dbReference type="EMBL" id="GAA1815110.1"/>
    </source>
</evidence>
<dbReference type="EMBL" id="BAAALT010000130">
    <property type="protein sequence ID" value="GAA1815110.1"/>
    <property type="molecule type" value="Genomic_DNA"/>
</dbReference>
<keyword evidence="2" id="KW-1185">Reference proteome</keyword>
<protein>
    <submittedName>
        <fullName evidence="1">DUF1152 domain-containing protein</fullName>
    </submittedName>
</protein>
<dbReference type="Pfam" id="PF06626">
    <property type="entry name" value="DUF1152"/>
    <property type="match status" value="1"/>
</dbReference>
<dbReference type="Proteomes" id="UP001500218">
    <property type="component" value="Unassembled WGS sequence"/>
</dbReference>
<proteinExistence type="predicted"/>
<comment type="caution">
    <text evidence="1">The sequence shown here is derived from an EMBL/GenBank/DDBJ whole genome shotgun (WGS) entry which is preliminary data.</text>
</comment>
<accession>A0ABP4YJ05</accession>
<dbReference type="InterPro" id="IPR010581">
    <property type="entry name" value="DUF1152"/>
</dbReference>
<name>A0ABP4YJ05_9ACTN</name>
<sequence>MAGRRRGRYRPLVPGIFEPELSRRLRGATHVLIAGAGGGFDVYAGLPLALALREAGTRVTLASFAVSELDRIPAHTWLRSGLVAVGPDSPGNDRYFPERTLARWLDRAGHDPVVYAFARTGVRPLRAAYRALIERLGVDAVVLADGGTDILMRGDEAGIGTPEEDMTSLAAVAGLDVPVKAVVSLGFGIDSHHGICHAHVLENLASLQRAGAYLGGFSIPPSSAAARAYVDAVAHANASTPLHASIVNGQVAAAVRGDFGDVHVTSRTDGTELFVNPLMAMYFTVDLDGLASHVHYLPSLERTRTPMEVALAIEEYRDSVPTTRPRRPLPQ</sequence>
<gene>
    <name evidence="1" type="ORF">GCM10009682_40210</name>
</gene>
<organism evidence="1 2">
    <name type="scientific">Luedemannella flava</name>
    <dbReference type="NCBI Taxonomy" id="349316"/>
    <lineage>
        <taxon>Bacteria</taxon>
        <taxon>Bacillati</taxon>
        <taxon>Actinomycetota</taxon>
        <taxon>Actinomycetes</taxon>
        <taxon>Micromonosporales</taxon>
        <taxon>Micromonosporaceae</taxon>
        <taxon>Luedemannella</taxon>
    </lineage>
</organism>
<reference evidence="2" key="1">
    <citation type="journal article" date="2019" name="Int. J. Syst. Evol. Microbiol.">
        <title>The Global Catalogue of Microorganisms (GCM) 10K type strain sequencing project: providing services to taxonomists for standard genome sequencing and annotation.</title>
        <authorList>
            <consortium name="The Broad Institute Genomics Platform"/>
            <consortium name="The Broad Institute Genome Sequencing Center for Infectious Disease"/>
            <person name="Wu L."/>
            <person name="Ma J."/>
        </authorList>
    </citation>
    <scope>NUCLEOTIDE SEQUENCE [LARGE SCALE GENOMIC DNA]</scope>
    <source>
        <strain evidence="2">JCM 13250</strain>
    </source>
</reference>
<evidence type="ECO:0000313" key="2">
    <source>
        <dbReference type="Proteomes" id="UP001500218"/>
    </source>
</evidence>